<name>A0A1F7L0N9_9BACT</name>
<feature type="signal peptide" evidence="1">
    <location>
        <begin position="1"/>
        <end position="24"/>
    </location>
</feature>
<protein>
    <recommendedName>
        <fullName evidence="4">Mannosyl-glycoprotein endo-beta-N-acetylglucosamidase-like domain-containing protein</fullName>
    </recommendedName>
</protein>
<evidence type="ECO:0000313" key="2">
    <source>
        <dbReference type="EMBL" id="OGK73636.1"/>
    </source>
</evidence>
<reference evidence="2 3" key="1">
    <citation type="journal article" date="2016" name="Nat. Commun.">
        <title>Thousands of microbial genomes shed light on interconnected biogeochemical processes in an aquifer system.</title>
        <authorList>
            <person name="Anantharaman K."/>
            <person name="Brown C.T."/>
            <person name="Hug L.A."/>
            <person name="Sharon I."/>
            <person name="Castelle C.J."/>
            <person name="Probst A.J."/>
            <person name="Thomas B.C."/>
            <person name="Singh A."/>
            <person name="Wilkins M.J."/>
            <person name="Karaoz U."/>
            <person name="Brodie E.L."/>
            <person name="Williams K.H."/>
            <person name="Hubbard S.S."/>
            <person name="Banfield J.F."/>
        </authorList>
    </citation>
    <scope>NUCLEOTIDE SEQUENCE [LARGE SCALE GENOMIC DNA]</scope>
</reference>
<organism evidence="2 3">
    <name type="scientific">Candidatus Roizmanbacteria bacterium RIFOXYD1_FULL_38_12</name>
    <dbReference type="NCBI Taxonomy" id="1802093"/>
    <lineage>
        <taxon>Bacteria</taxon>
        <taxon>Candidatus Roizmaniibacteriota</taxon>
    </lineage>
</organism>
<sequence>MHIKHFVGLLLTILLLIFTQPVSADLVAGNSANMYYTESDGASFTNDQTYFIKKRAIKNYLSKFQTPLIDHVDAFIQACQLYNLDCYLLPAISGVESTFAKFIKTGTNNPFGWGRGLIEFDGYDRAILTVGKGLRENYVDKGATTVEQIGNIYCEGNTWSSKVSYFIEQFKKEEKNLLLLNGNTVEL</sequence>
<accession>A0A1F7L0N9</accession>
<comment type="caution">
    <text evidence="2">The sequence shown here is derived from an EMBL/GenBank/DDBJ whole genome shotgun (WGS) entry which is preliminary data.</text>
</comment>
<dbReference type="EMBL" id="MGBR01000001">
    <property type="protein sequence ID" value="OGK73636.1"/>
    <property type="molecule type" value="Genomic_DNA"/>
</dbReference>
<dbReference type="Proteomes" id="UP000177050">
    <property type="component" value="Unassembled WGS sequence"/>
</dbReference>
<keyword evidence="1" id="KW-0732">Signal</keyword>
<evidence type="ECO:0000313" key="3">
    <source>
        <dbReference type="Proteomes" id="UP000177050"/>
    </source>
</evidence>
<evidence type="ECO:0000256" key="1">
    <source>
        <dbReference type="SAM" id="SignalP"/>
    </source>
</evidence>
<gene>
    <name evidence="2" type="ORF">A3K52_02515</name>
</gene>
<evidence type="ECO:0008006" key="4">
    <source>
        <dbReference type="Google" id="ProtNLM"/>
    </source>
</evidence>
<feature type="chain" id="PRO_5009529526" description="Mannosyl-glycoprotein endo-beta-N-acetylglucosamidase-like domain-containing protein" evidence="1">
    <location>
        <begin position="25"/>
        <end position="187"/>
    </location>
</feature>
<proteinExistence type="predicted"/>
<dbReference type="AlphaFoldDB" id="A0A1F7L0N9"/>